<accession>A0A1G7RI45</accession>
<dbReference type="Proteomes" id="UP000199708">
    <property type="component" value="Unassembled WGS sequence"/>
</dbReference>
<feature type="transmembrane region" description="Helical" evidence="3">
    <location>
        <begin position="663"/>
        <end position="681"/>
    </location>
</feature>
<proteinExistence type="inferred from homology"/>
<dbReference type="AlphaFoldDB" id="A0A1G7RI45"/>
<feature type="region of interest" description="Disordered" evidence="2">
    <location>
        <begin position="59"/>
        <end position="87"/>
    </location>
</feature>
<feature type="region of interest" description="Disordered" evidence="2">
    <location>
        <begin position="567"/>
        <end position="597"/>
    </location>
</feature>
<dbReference type="InterPro" id="IPR023631">
    <property type="entry name" value="Amidase_dom"/>
</dbReference>
<dbReference type="Gene3D" id="3.90.1300.10">
    <property type="entry name" value="Amidase signature (AS) domain"/>
    <property type="match status" value="1"/>
</dbReference>
<feature type="domain" description="Amidase" evidence="5">
    <location>
        <begin position="117"/>
        <end position="550"/>
    </location>
</feature>
<dbReference type="PANTHER" id="PTHR11895:SF7">
    <property type="entry name" value="GLUTAMYL-TRNA(GLN) AMIDOTRANSFERASE SUBUNIT A, MITOCHONDRIAL"/>
    <property type="match status" value="1"/>
</dbReference>
<name>A0A1G7RI45_9LACT</name>
<dbReference type="PANTHER" id="PTHR11895">
    <property type="entry name" value="TRANSAMIDASE"/>
    <property type="match status" value="1"/>
</dbReference>
<feature type="signal peptide" evidence="4">
    <location>
        <begin position="1"/>
        <end position="29"/>
    </location>
</feature>
<dbReference type="OrthoDB" id="9811471at2"/>
<dbReference type="SUPFAM" id="SSF75304">
    <property type="entry name" value="Amidase signature (AS) enzymes"/>
    <property type="match status" value="1"/>
</dbReference>
<keyword evidence="3" id="KW-0812">Transmembrane</keyword>
<evidence type="ECO:0000259" key="5">
    <source>
        <dbReference type="Pfam" id="PF01425"/>
    </source>
</evidence>
<keyword evidence="3" id="KW-1133">Transmembrane helix</keyword>
<evidence type="ECO:0000256" key="4">
    <source>
        <dbReference type="SAM" id="SignalP"/>
    </source>
</evidence>
<dbReference type="Pfam" id="PF01425">
    <property type="entry name" value="Amidase"/>
    <property type="match status" value="1"/>
</dbReference>
<keyword evidence="6" id="KW-0808">Transferase</keyword>
<evidence type="ECO:0000313" key="6">
    <source>
        <dbReference type="EMBL" id="SDG10433.1"/>
    </source>
</evidence>
<keyword evidence="3" id="KW-0472">Membrane</keyword>
<gene>
    <name evidence="6" type="ORF">SAMN05421791_10350</name>
</gene>
<dbReference type="InterPro" id="IPR036928">
    <property type="entry name" value="AS_sf"/>
</dbReference>
<dbReference type="STRING" id="120956.SAMN05421791_10350"/>
<dbReference type="EMBL" id="FNCK01000003">
    <property type="protein sequence ID" value="SDG10433.1"/>
    <property type="molecule type" value="Genomic_DNA"/>
</dbReference>
<protein>
    <submittedName>
        <fullName evidence="6">Asp-tRNAAsn/Glu-tRNAGln amidotransferase A subunit</fullName>
    </submittedName>
</protein>
<evidence type="ECO:0000256" key="2">
    <source>
        <dbReference type="SAM" id="MobiDB-lite"/>
    </source>
</evidence>
<evidence type="ECO:0000256" key="3">
    <source>
        <dbReference type="SAM" id="Phobius"/>
    </source>
</evidence>
<keyword evidence="4" id="KW-0732">Signal</keyword>
<sequence>MKKTLSKQLLLVATLVLNSLTPIVLQVNATEPVTVETSQAQKEYDSQASNLTEVLNQPNNAAINSDSPEKEAGSTVYDSQSLEEGVSQTPLTVEEYKQLDATTLAEMIRSGKTTSQELIELAFQVIEETNPDLNNIISTRKEEALAEAAALEDKGQPFYGVPMLVKGLGHSVEGGINSNGLKFLEDQISQRDGRQVKAFKEAGFIVIGQTSYPQFGWINVTNSELYGDTHNPWNLDHNPGGSSGGSAAAVAIGQVPIASSSDAGGSTRIPASWSGLIGLHPSRGILTWDSSSEKNQTTHFAETKSMQDTITLFETLLKDKTKNEVLEGTFDKSTPIAFTTMTPAGTVISQDAINAVRGVVNFLKGEGYQIEEVAYPVDGKKLMENYYILASSYAGSLDYMAKRPLGRPIQREDVELLTWALYQTSKDLTKEDVASAWENIQQITAEMEAFYTKYPVLLTATNAFPAPKADYNHISQEMAVKMEDMSQLSKAEKLQLIYDQWLPAWTLTPYTQLANLTGTPALSLPTYLTANNLPMGVMFNTFAKNDRSLLQIGKLLEENNRFITYYHRPEKPQPPVNTPETDGGEEELQPLPSQSEEEEVIVESLDSVEEWNNLEENIEDTVDKVKMEYPTSKSGLDNHQTTNSQTVAAKTDDSLPATGEKPLSLVYGISFTMLGLASYLIRKKY</sequence>
<organism evidence="6 7">
    <name type="scientific">Facklamia miroungae</name>
    <dbReference type="NCBI Taxonomy" id="120956"/>
    <lineage>
        <taxon>Bacteria</taxon>
        <taxon>Bacillati</taxon>
        <taxon>Bacillota</taxon>
        <taxon>Bacilli</taxon>
        <taxon>Lactobacillales</taxon>
        <taxon>Aerococcaceae</taxon>
        <taxon>Facklamia</taxon>
    </lineage>
</organism>
<reference evidence="6 7" key="1">
    <citation type="submission" date="2016-10" db="EMBL/GenBank/DDBJ databases">
        <authorList>
            <person name="de Groot N.N."/>
        </authorList>
    </citation>
    <scope>NUCLEOTIDE SEQUENCE [LARGE SCALE GENOMIC DNA]</scope>
    <source>
        <strain evidence="6 7">ATCC BAA-466</strain>
    </source>
</reference>
<feature type="compositionally biased region" description="Polar residues" evidence="2">
    <location>
        <begin position="76"/>
        <end position="87"/>
    </location>
</feature>
<dbReference type="RefSeq" id="WP_090289465.1">
    <property type="nucleotide sequence ID" value="NZ_FNCK01000003.1"/>
</dbReference>
<evidence type="ECO:0000313" key="7">
    <source>
        <dbReference type="Proteomes" id="UP000199708"/>
    </source>
</evidence>
<feature type="chain" id="PRO_5011609016" evidence="4">
    <location>
        <begin position="30"/>
        <end position="685"/>
    </location>
</feature>
<keyword evidence="7" id="KW-1185">Reference proteome</keyword>
<dbReference type="InterPro" id="IPR000120">
    <property type="entry name" value="Amidase"/>
</dbReference>
<comment type="similarity">
    <text evidence="1">Belongs to the amidase family.</text>
</comment>
<dbReference type="GO" id="GO:0016740">
    <property type="term" value="F:transferase activity"/>
    <property type="evidence" value="ECO:0007669"/>
    <property type="project" value="UniProtKB-KW"/>
</dbReference>
<evidence type="ECO:0000256" key="1">
    <source>
        <dbReference type="ARBA" id="ARBA00009199"/>
    </source>
</evidence>